<protein>
    <submittedName>
        <fullName evidence="1">Uncharacterized protein</fullName>
    </submittedName>
</protein>
<proteinExistence type="predicted"/>
<dbReference type="AlphaFoldDB" id="A0A2X2CFT1"/>
<dbReference type="Proteomes" id="UP000250443">
    <property type="component" value="Unassembled WGS sequence"/>
</dbReference>
<reference evidence="1 2" key="1">
    <citation type="submission" date="2018-06" db="EMBL/GenBank/DDBJ databases">
        <authorList>
            <consortium name="Pathogen Informatics"/>
            <person name="Doyle S."/>
        </authorList>
    </citation>
    <scope>NUCLEOTIDE SEQUENCE [LARGE SCALE GENOMIC DNA]</scope>
    <source>
        <strain evidence="1 2">NCTC11842</strain>
    </source>
</reference>
<gene>
    <name evidence="1" type="ORF">NCTC11842_02371</name>
</gene>
<evidence type="ECO:0000313" key="1">
    <source>
        <dbReference type="EMBL" id="SPZ07522.1"/>
    </source>
</evidence>
<accession>A0A2X2CFT1</accession>
<dbReference type="EMBL" id="UAUF01000012">
    <property type="protein sequence ID" value="SPZ07522.1"/>
    <property type="molecule type" value="Genomic_DNA"/>
</dbReference>
<name>A0A2X2CFT1_PSELU</name>
<sequence length="51" mass="5784">MAKVAMTLTVKVAWWVRPYLYGLVLMSRLTGLEPDLDKVEAVVLKGLRVRP</sequence>
<organism evidence="1 2">
    <name type="scientific">Pseudomonas luteola</name>
    <dbReference type="NCBI Taxonomy" id="47886"/>
    <lineage>
        <taxon>Bacteria</taxon>
        <taxon>Pseudomonadati</taxon>
        <taxon>Pseudomonadota</taxon>
        <taxon>Gammaproteobacteria</taxon>
        <taxon>Pseudomonadales</taxon>
        <taxon>Pseudomonadaceae</taxon>
        <taxon>Pseudomonas</taxon>
    </lineage>
</organism>
<evidence type="ECO:0000313" key="2">
    <source>
        <dbReference type="Proteomes" id="UP000250443"/>
    </source>
</evidence>